<gene>
    <name evidence="4" type="ORF">CUN49_06130</name>
    <name evidence="5" type="ORF">CUN50_04580</name>
</gene>
<dbReference type="InterPro" id="IPR050266">
    <property type="entry name" value="AB_hydrolase_sf"/>
</dbReference>
<dbReference type="PANTHER" id="PTHR43798:SF31">
    <property type="entry name" value="AB HYDROLASE SUPERFAMILY PROTEIN YCLE"/>
    <property type="match status" value="1"/>
</dbReference>
<proteinExistence type="predicted"/>
<evidence type="ECO:0000256" key="2">
    <source>
        <dbReference type="PIRSR" id="PIRSR017388-1"/>
    </source>
</evidence>
<dbReference type="PANTHER" id="PTHR43798">
    <property type="entry name" value="MONOACYLGLYCEROL LIPASE"/>
    <property type="match status" value="1"/>
</dbReference>
<evidence type="ECO:0000259" key="3">
    <source>
        <dbReference type="Pfam" id="PF12146"/>
    </source>
</evidence>
<evidence type="ECO:0000256" key="1">
    <source>
        <dbReference type="ARBA" id="ARBA00022801"/>
    </source>
</evidence>
<dbReference type="AlphaFoldDB" id="A0A2M8PXP3"/>
<protein>
    <recommendedName>
        <fullName evidence="3">Serine aminopeptidase S33 domain-containing protein</fullName>
    </recommendedName>
</protein>
<feature type="active site" description="Nucleophile" evidence="2">
    <location>
        <position position="96"/>
    </location>
</feature>
<dbReference type="Proteomes" id="UP000229681">
    <property type="component" value="Unassembled WGS sequence"/>
</dbReference>
<dbReference type="SUPFAM" id="SSF53474">
    <property type="entry name" value="alpha/beta-Hydrolases"/>
    <property type="match status" value="1"/>
</dbReference>
<dbReference type="GO" id="GO:0052689">
    <property type="term" value="F:carboxylic ester hydrolase activity"/>
    <property type="evidence" value="ECO:0007669"/>
    <property type="project" value="InterPro"/>
</dbReference>
<evidence type="ECO:0000313" key="5">
    <source>
        <dbReference type="EMBL" id="PJF42318.1"/>
    </source>
</evidence>
<feature type="active site" description="Charge relay system" evidence="2">
    <location>
        <position position="208"/>
    </location>
</feature>
<feature type="domain" description="Serine aminopeptidase S33" evidence="3">
    <location>
        <begin position="22"/>
        <end position="244"/>
    </location>
</feature>
<keyword evidence="1" id="KW-0378">Hydrolase</keyword>
<dbReference type="Gene3D" id="3.40.50.1820">
    <property type="entry name" value="alpha/beta hydrolase"/>
    <property type="match status" value="1"/>
</dbReference>
<reference evidence="6 7" key="1">
    <citation type="submission" date="2017-11" db="EMBL/GenBank/DDBJ databases">
        <title>Evolution of Phototrophy in the Chloroflexi Phylum Driven by Horizontal Gene Transfer.</title>
        <authorList>
            <person name="Ward L.M."/>
            <person name="Hemp J."/>
            <person name="Shih P.M."/>
            <person name="Mcglynn S.E."/>
            <person name="Fischer W."/>
        </authorList>
    </citation>
    <scope>NUCLEOTIDE SEQUENCE [LARGE SCALE GENOMIC DNA]</scope>
    <source>
        <strain evidence="5">CP1_1M</strain>
        <strain evidence="4">JP3_13</strain>
    </source>
</reference>
<name>A0A2M8PXP3_9CHLR</name>
<evidence type="ECO:0000313" key="7">
    <source>
        <dbReference type="Proteomes" id="UP000229681"/>
    </source>
</evidence>
<dbReference type="InterPro" id="IPR022742">
    <property type="entry name" value="Hydrolase_4"/>
</dbReference>
<dbReference type="EMBL" id="PGTM01000064">
    <property type="protein sequence ID" value="PJF36302.1"/>
    <property type="molecule type" value="Genomic_DNA"/>
</dbReference>
<evidence type="ECO:0000313" key="4">
    <source>
        <dbReference type="EMBL" id="PJF36302.1"/>
    </source>
</evidence>
<sequence length="268" mass="29913">MKNLKIMHGAEPFYLIGNRVGCLCLHGLNASPQEMAWLAQHMHRQGFSAHVPRLYGHGTSREHFRRVLWRDWYLSALDGYHLLRAHCDQIFVIGLSMGGLLALRLGAAEAVSGLVVLGAPLKLDVPLWLAHYLRYVWPAVLTTSPNDTPLDARIRALQAQRGEPVTGRVAYYQMSTAGLAELHKLQGEVKRSLPAVRVPTLLIYSKKDQTVPYKNLALVQAGLVNAQVETLTLEQSDHILTNDVECNAVFAAVEAFVKRIAQPERIER</sequence>
<comment type="caution">
    <text evidence="5">The sequence shown here is derived from an EMBL/GenBank/DDBJ whole genome shotgun (WGS) entry which is preliminary data.</text>
</comment>
<dbReference type="InterPro" id="IPR029058">
    <property type="entry name" value="AB_hydrolase_fold"/>
</dbReference>
<dbReference type="InterPro" id="IPR012354">
    <property type="entry name" value="Esterase_lipase"/>
</dbReference>
<accession>A0A2M8PFH0</accession>
<evidence type="ECO:0000313" key="6">
    <source>
        <dbReference type="Proteomes" id="UP000228947"/>
    </source>
</evidence>
<dbReference type="Pfam" id="PF12146">
    <property type="entry name" value="Hydrolase_4"/>
    <property type="match status" value="1"/>
</dbReference>
<dbReference type="Proteomes" id="UP000228947">
    <property type="component" value="Unassembled WGS sequence"/>
</dbReference>
<dbReference type="GO" id="GO:0016020">
    <property type="term" value="C:membrane"/>
    <property type="evidence" value="ECO:0007669"/>
    <property type="project" value="TreeGrafter"/>
</dbReference>
<dbReference type="EMBL" id="PGTL01000022">
    <property type="protein sequence ID" value="PJF42318.1"/>
    <property type="molecule type" value="Genomic_DNA"/>
</dbReference>
<dbReference type="PIRSF" id="PIRSF017388">
    <property type="entry name" value="Esterase_lipase"/>
    <property type="match status" value="1"/>
</dbReference>
<accession>A0A2M8PXP3</accession>
<feature type="active site" description="Charge relay system" evidence="2">
    <location>
        <position position="238"/>
    </location>
</feature>
<organism evidence="5 6">
    <name type="scientific">Candidatus Thermofonsia Clade 1 bacterium</name>
    <dbReference type="NCBI Taxonomy" id="2364210"/>
    <lineage>
        <taxon>Bacteria</taxon>
        <taxon>Bacillati</taxon>
        <taxon>Chloroflexota</taxon>
        <taxon>Candidatus Thermofontia</taxon>
        <taxon>Candidatus Thermofonsia Clade 1</taxon>
    </lineage>
</organism>